<dbReference type="SUPFAM" id="SSF63817">
    <property type="entry name" value="Sortase"/>
    <property type="match status" value="1"/>
</dbReference>
<name>A0AAE8HT56_9HYPH</name>
<accession>A0AAE8HT56</accession>
<dbReference type="AlphaFoldDB" id="A0AAE8HT56"/>
<reference evidence="3 5" key="2">
    <citation type="submission" date="2016-10" db="EMBL/GenBank/DDBJ databases">
        <authorList>
            <person name="Varghese N."/>
            <person name="Submissions S."/>
        </authorList>
    </citation>
    <scope>NUCLEOTIDE SEQUENCE [LARGE SCALE GENOMIC DNA]</scope>
    <source>
        <strain evidence="3 5">CBMB27</strain>
    </source>
</reference>
<dbReference type="Proteomes" id="UP000199140">
    <property type="component" value="Unassembled WGS sequence"/>
</dbReference>
<dbReference type="NCBIfam" id="TIGR03784">
    <property type="entry name" value="marine_sortase"/>
    <property type="match status" value="1"/>
</dbReference>
<dbReference type="InterPro" id="IPR023365">
    <property type="entry name" value="Sortase_dom-sf"/>
</dbReference>
<evidence type="ECO:0000313" key="2">
    <source>
        <dbReference type="EMBL" id="APT33895.1"/>
    </source>
</evidence>
<keyword evidence="1" id="KW-0378">Hydrolase</keyword>
<organism evidence="3 5">
    <name type="scientific">Methylobacterium phyllosphaerae</name>
    <dbReference type="NCBI Taxonomy" id="418223"/>
    <lineage>
        <taxon>Bacteria</taxon>
        <taxon>Pseudomonadati</taxon>
        <taxon>Pseudomonadota</taxon>
        <taxon>Alphaproteobacteria</taxon>
        <taxon>Hyphomicrobiales</taxon>
        <taxon>Methylobacteriaceae</taxon>
        <taxon>Methylobacterium</taxon>
    </lineage>
</organism>
<evidence type="ECO:0000313" key="5">
    <source>
        <dbReference type="Proteomes" id="UP000199140"/>
    </source>
</evidence>
<dbReference type="Pfam" id="PF04203">
    <property type="entry name" value="Sortase"/>
    <property type="match status" value="1"/>
</dbReference>
<dbReference type="EMBL" id="CP015367">
    <property type="protein sequence ID" value="APT33895.1"/>
    <property type="molecule type" value="Genomic_DNA"/>
</dbReference>
<sequence length="196" mass="20360">MSRSPVSGLGRALAALLTLGGLGLAAQAAWIPAKAALAQVLLERAFARTLAEGHPAKPWPWADTEPVARLTVAGRSFVVLRGGSGQALAFGPGHLDGTPEAGAPGTAIFAAHRDTQFAVLGRLGPGDPVTVTGRDGRTRHFRVTGTRVARWDASGIDPQAAGRHLDLVTCWPLEALRAGPLRLIVETEMASEAGRS</sequence>
<dbReference type="InterPro" id="IPR022445">
    <property type="entry name" value="Sortase_proteobact_type"/>
</dbReference>
<evidence type="ECO:0000313" key="3">
    <source>
        <dbReference type="EMBL" id="SFH08452.1"/>
    </source>
</evidence>
<dbReference type="InterPro" id="IPR005754">
    <property type="entry name" value="Sortase"/>
</dbReference>
<evidence type="ECO:0000313" key="4">
    <source>
        <dbReference type="Proteomes" id="UP000185487"/>
    </source>
</evidence>
<evidence type="ECO:0000256" key="1">
    <source>
        <dbReference type="ARBA" id="ARBA00022801"/>
    </source>
</evidence>
<proteinExistence type="predicted"/>
<dbReference type="InterPro" id="IPR041999">
    <property type="entry name" value="Sortase_D_1"/>
</dbReference>
<dbReference type="KEGG" id="mphy:MCBMB27_04604"/>
<protein>
    <submittedName>
        <fullName evidence="3">Sortase A</fullName>
    </submittedName>
</protein>
<reference evidence="2 4" key="1">
    <citation type="submission" date="2016-04" db="EMBL/GenBank/DDBJ databases">
        <title>Complete genome sequencing and analysis of CBMB27, Methylobacterium phyllosphaerae isolated from leaf tissues of rice (Oryza sativa L.).</title>
        <authorList>
            <person name="Lee Y."/>
            <person name="Hwangbo K."/>
            <person name="Chung H."/>
            <person name="Yoo J."/>
            <person name="Kim K.Y."/>
            <person name="Sa T.M."/>
            <person name="Um Y."/>
            <person name="Madhaiyan M."/>
        </authorList>
    </citation>
    <scope>NUCLEOTIDE SEQUENCE [LARGE SCALE GENOMIC DNA]</scope>
    <source>
        <strain evidence="2 4">CBMB27</strain>
    </source>
</reference>
<dbReference type="Gene3D" id="2.40.260.10">
    <property type="entry name" value="Sortase"/>
    <property type="match status" value="1"/>
</dbReference>
<dbReference type="EMBL" id="FOPK01000013">
    <property type="protein sequence ID" value="SFH08452.1"/>
    <property type="molecule type" value="Genomic_DNA"/>
</dbReference>
<dbReference type="Proteomes" id="UP000185487">
    <property type="component" value="Chromosome"/>
</dbReference>
<keyword evidence="4" id="KW-1185">Reference proteome</keyword>
<dbReference type="CDD" id="cd05828">
    <property type="entry name" value="Sortase_D_1"/>
    <property type="match status" value="1"/>
</dbReference>
<dbReference type="GO" id="GO:0016787">
    <property type="term" value="F:hydrolase activity"/>
    <property type="evidence" value="ECO:0007669"/>
    <property type="project" value="UniProtKB-KW"/>
</dbReference>
<dbReference type="RefSeq" id="WP_075381310.1">
    <property type="nucleotide sequence ID" value="NZ_CP015367.1"/>
</dbReference>
<gene>
    <name evidence="2" type="ORF">MCBMB27_04604</name>
    <name evidence="3" type="ORF">SAMN05192567_113167</name>
</gene>